<accession>A0ABD3U4N8</accession>
<dbReference type="Proteomes" id="UP001634393">
    <property type="component" value="Unassembled WGS sequence"/>
</dbReference>
<organism evidence="2 3">
    <name type="scientific">Penstemon smallii</name>
    <dbReference type="NCBI Taxonomy" id="265156"/>
    <lineage>
        <taxon>Eukaryota</taxon>
        <taxon>Viridiplantae</taxon>
        <taxon>Streptophyta</taxon>
        <taxon>Embryophyta</taxon>
        <taxon>Tracheophyta</taxon>
        <taxon>Spermatophyta</taxon>
        <taxon>Magnoliopsida</taxon>
        <taxon>eudicotyledons</taxon>
        <taxon>Gunneridae</taxon>
        <taxon>Pentapetalae</taxon>
        <taxon>asterids</taxon>
        <taxon>lamiids</taxon>
        <taxon>Lamiales</taxon>
        <taxon>Plantaginaceae</taxon>
        <taxon>Cheloneae</taxon>
        <taxon>Penstemon</taxon>
    </lineage>
</organism>
<comment type="caution">
    <text evidence="2">The sequence shown here is derived from an EMBL/GenBank/DDBJ whole genome shotgun (WGS) entry which is preliminary data.</text>
</comment>
<sequence>MKQVYSENRIFIQKYVRVYLAEHTVSKFDAVVLFWRKSSSRFASTESETAVKFRYLRRRSIGSAFELFCIFYLFFNVGTWSLVYGMRVFRTRRLVKLGMHA</sequence>
<feature type="transmembrane region" description="Helical" evidence="1">
    <location>
        <begin position="64"/>
        <end position="84"/>
    </location>
</feature>
<keyword evidence="1" id="KW-0812">Transmembrane</keyword>
<keyword evidence="3" id="KW-1185">Reference proteome</keyword>
<reference evidence="2 3" key="1">
    <citation type="submission" date="2024-12" db="EMBL/GenBank/DDBJ databases">
        <title>The unique morphological basis and parallel evolutionary history of personate flowers in Penstemon.</title>
        <authorList>
            <person name="Depatie T.H."/>
            <person name="Wessinger C.A."/>
        </authorList>
    </citation>
    <scope>NUCLEOTIDE SEQUENCE [LARGE SCALE GENOMIC DNA]</scope>
    <source>
        <strain evidence="2">WTNN_2</strain>
        <tissue evidence="2">Leaf</tissue>
    </source>
</reference>
<protein>
    <submittedName>
        <fullName evidence="2">Uncharacterized protein</fullName>
    </submittedName>
</protein>
<evidence type="ECO:0000313" key="3">
    <source>
        <dbReference type="Proteomes" id="UP001634393"/>
    </source>
</evidence>
<evidence type="ECO:0000313" key="2">
    <source>
        <dbReference type="EMBL" id="KAL3844382.1"/>
    </source>
</evidence>
<keyword evidence="1" id="KW-0472">Membrane</keyword>
<dbReference type="EMBL" id="JBJXBP010000002">
    <property type="protein sequence ID" value="KAL3844382.1"/>
    <property type="molecule type" value="Genomic_DNA"/>
</dbReference>
<evidence type="ECO:0000256" key="1">
    <source>
        <dbReference type="SAM" id="Phobius"/>
    </source>
</evidence>
<keyword evidence="1" id="KW-1133">Transmembrane helix</keyword>
<proteinExistence type="predicted"/>
<dbReference type="AlphaFoldDB" id="A0ABD3U4N8"/>
<gene>
    <name evidence="2" type="ORF">ACJIZ3_001785</name>
</gene>
<name>A0ABD3U4N8_9LAMI</name>